<accession>A0A4Q7P9S4</accession>
<reference evidence="3 4" key="1">
    <citation type="submission" date="2019-02" db="EMBL/GenBank/DDBJ databases">
        <title>Genomic Encyclopedia of Archaeal and Bacterial Type Strains, Phase II (KMG-II): from individual species to whole genera.</title>
        <authorList>
            <person name="Goeker M."/>
        </authorList>
    </citation>
    <scope>NUCLEOTIDE SEQUENCE [LARGE SCALE GENOMIC DNA]</scope>
    <source>
        <strain evidence="3 4">DSM 21411</strain>
    </source>
</reference>
<gene>
    <name evidence="3" type="ORF">BC751_1025</name>
</gene>
<dbReference type="InterPro" id="IPR027039">
    <property type="entry name" value="Crtac1"/>
</dbReference>
<feature type="domain" description="ASPIC/UnbV" evidence="2">
    <location>
        <begin position="525"/>
        <end position="591"/>
    </location>
</feature>
<dbReference type="Proteomes" id="UP000292209">
    <property type="component" value="Unassembled WGS sequence"/>
</dbReference>
<name>A0A4Q7P9S4_9BACT</name>
<dbReference type="InterPro" id="IPR011519">
    <property type="entry name" value="UnbV_ASPIC"/>
</dbReference>
<dbReference type="EMBL" id="SGXG01000001">
    <property type="protein sequence ID" value="RZS95492.1"/>
    <property type="molecule type" value="Genomic_DNA"/>
</dbReference>
<comment type="caution">
    <text evidence="3">The sequence shown here is derived from an EMBL/GenBank/DDBJ whole genome shotgun (WGS) entry which is preliminary data.</text>
</comment>
<evidence type="ECO:0000259" key="2">
    <source>
        <dbReference type="Pfam" id="PF07593"/>
    </source>
</evidence>
<sequence>MAIWHFYPLVFGLIFYACHSKTTTSPQEALFQSIEASYSGIDFSNDLDVEESFNIIEYLYFYNGGGIAVGDINNDGLLDLYFSSNQKPNKLYLNKGNLQFEDITEKAGVASLGPWKTGVSMVDINGDGLLDIYVCRVSGYKGLQGKNELYINNGDLTFTESAGLYGLDFQGFSTHAAFFDYDGDGDLDMYLLNHGVHTERSFGRAALRYIDDGFAGDKLYRNNLEKGELKFTPVTNEAGIFSSQVGYGLGIGIADLNKDGWPDIYVSNDFNENDYLYINQKDGTFKENIASSLAYSSRFSMGNDLADINNDGLIDIITLDMLPEDEKTQKMSIGEDPYEIYKLKLNFGYERQASRNMLHLNNGDGTFSEIAQLAGVHATDWSWAVLLADFDNDGFKDIFISNGINRRPNDVDYINFITASKSLDQIKNLELARKMPEGAVTNYLFKNSGNLQFELVSNAWGISKKTISNGAVYADLDNDGDLDLIVNHINQKAEIFKNQTKEMKEGQKTNFLKIRFSGNNFNAFGIGNKVIAFSGGQQIYQENFTSRGFQSSLAPEIHLGLGEIRELDSLFVIWTDQSFQKLEKVRADQTLVLSQVDAKGEFKFPKEAKQVNWQIQGAGQTGLDFEHEEDDYNDFNLEPLIPHKLSREGPASLAFDYNGDGLEDVFLGGSSGQQAHIFLQNKKGRFQLFCPQALSQDADLEDIAVVWEDFDGDDLPDLIVGRGGNIPNSTGNSFSKIYKNLGNGELEQGISLPIDPNLQVAKLLPVDFDQDGQLDLFVGGRNMAGRYGEIPRSYILKNTGNGQFEDWTEIWAPDIQYCGMVKDAVWADLNQDGRNELIVVGEWMSVKVFGFEKNQLTDQTQSFGIENSEGWWNTVLVHDVDHNGFPDLILGNLGKNTRLKSNPSNPLKMWVKDLDNNGSLDQVIAYPLDHQYFTLANRDELVKRLPSLKKDFVRNSDFAGKTVEQIFSRISLQGSYYFEAGEFASQVWLNKNGKFEKNDLPVQAQFSPIQALHVEDLDGDGHLDLITGGNLIETAPYFGGYLGSWGNLFKGDGKGNFTPFQAGSLGISGQIQHILPIRVKEENWMLFVRNNDKTVILKFDQ</sequence>
<dbReference type="Pfam" id="PF13517">
    <property type="entry name" value="FG-GAP_3"/>
    <property type="match status" value="6"/>
</dbReference>
<dbReference type="PANTHER" id="PTHR16026">
    <property type="entry name" value="CARTILAGE ACIDIC PROTEIN 1"/>
    <property type="match status" value="1"/>
</dbReference>
<evidence type="ECO:0000313" key="4">
    <source>
        <dbReference type="Proteomes" id="UP000292209"/>
    </source>
</evidence>
<dbReference type="InterPro" id="IPR013517">
    <property type="entry name" value="FG-GAP"/>
</dbReference>
<organism evidence="3 4">
    <name type="scientific">Cecembia calidifontis</name>
    <dbReference type="NCBI Taxonomy" id="1187080"/>
    <lineage>
        <taxon>Bacteria</taxon>
        <taxon>Pseudomonadati</taxon>
        <taxon>Bacteroidota</taxon>
        <taxon>Cytophagia</taxon>
        <taxon>Cytophagales</taxon>
        <taxon>Cyclobacteriaceae</taxon>
        <taxon>Cecembia</taxon>
    </lineage>
</organism>
<keyword evidence="4" id="KW-1185">Reference proteome</keyword>
<evidence type="ECO:0000256" key="1">
    <source>
        <dbReference type="ARBA" id="ARBA00022729"/>
    </source>
</evidence>
<dbReference type="PANTHER" id="PTHR16026:SF0">
    <property type="entry name" value="CARTILAGE ACIDIC PROTEIN 1"/>
    <property type="match status" value="1"/>
</dbReference>
<dbReference type="AlphaFoldDB" id="A0A4Q7P9S4"/>
<dbReference type="OrthoDB" id="9816120at2"/>
<dbReference type="Pfam" id="PF07593">
    <property type="entry name" value="UnbV_ASPIC"/>
    <property type="match status" value="1"/>
</dbReference>
<keyword evidence="1" id="KW-0732">Signal</keyword>
<evidence type="ECO:0000313" key="3">
    <source>
        <dbReference type="EMBL" id="RZS95492.1"/>
    </source>
</evidence>
<protein>
    <submittedName>
        <fullName evidence="3">VCBS repeat protein</fullName>
    </submittedName>
</protein>
<dbReference type="SUPFAM" id="SSF69318">
    <property type="entry name" value="Integrin alpha N-terminal domain"/>
    <property type="match status" value="3"/>
</dbReference>
<proteinExistence type="predicted"/>
<dbReference type="InterPro" id="IPR028994">
    <property type="entry name" value="Integrin_alpha_N"/>
</dbReference>
<dbReference type="Gene3D" id="2.130.10.130">
    <property type="entry name" value="Integrin alpha, N-terminal"/>
    <property type="match status" value="5"/>
</dbReference>